<dbReference type="AlphaFoldDB" id="A0AAN6NL26"/>
<keyword evidence="1" id="KW-0812">Transmembrane</keyword>
<keyword evidence="1" id="KW-0472">Membrane</keyword>
<evidence type="ECO:0000313" key="2">
    <source>
        <dbReference type="EMBL" id="KAK3947799.1"/>
    </source>
</evidence>
<protein>
    <submittedName>
        <fullName evidence="2">Uncharacterized protein</fullName>
    </submittedName>
</protein>
<reference evidence="2" key="2">
    <citation type="submission" date="2023-06" db="EMBL/GenBank/DDBJ databases">
        <authorList>
            <consortium name="Lawrence Berkeley National Laboratory"/>
            <person name="Mondo S.J."/>
            <person name="Hensen N."/>
            <person name="Bonometti L."/>
            <person name="Westerberg I."/>
            <person name="Brannstrom I.O."/>
            <person name="Guillou S."/>
            <person name="Cros-Aarteil S."/>
            <person name="Calhoun S."/>
            <person name="Haridas S."/>
            <person name="Kuo A."/>
            <person name="Pangilinan J."/>
            <person name="Riley R."/>
            <person name="Labutti K."/>
            <person name="Andreopoulos B."/>
            <person name="Lipzen A."/>
            <person name="Chen C."/>
            <person name="Yanf M."/>
            <person name="Daum C."/>
            <person name="Ng V."/>
            <person name="Clum A."/>
            <person name="Steindorff A."/>
            <person name="Ohm R."/>
            <person name="Martin F."/>
            <person name="Silar P."/>
            <person name="Natvig D."/>
            <person name="Lalanne C."/>
            <person name="Gautier V."/>
            <person name="Ament-Velasquez S.L."/>
            <person name="Kruys A."/>
            <person name="Hutchinson M.I."/>
            <person name="Powell A.J."/>
            <person name="Barry K."/>
            <person name="Miller A.N."/>
            <person name="Grigoriev I.V."/>
            <person name="Debuchy R."/>
            <person name="Gladieux P."/>
            <person name="Thoren M.H."/>
            <person name="Johannesson H."/>
        </authorList>
    </citation>
    <scope>NUCLEOTIDE SEQUENCE</scope>
    <source>
        <strain evidence="2">CBS 626.80</strain>
    </source>
</reference>
<evidence type="ECO:0000256" key="1">
    <source>
        <dbReference type="SAM" id="Phobius"/>
    </source>
</evidence>
<gene>
    <name evidence="2" type="ORF">QBC32DRAFT_353326</name>
</gene>
<reference evidence="2" key="1">
    <citation type="journal article" date="2023" name="Mol. Phylogenet. Evol.">
        <title>Genome-scale phylogeny and comparative genomics of the fungal order Sordariales.</title>
        <authorList>
            <person name="Hensen N."/>
            <person name="Bonometti L."/>
            <person name="Westerberg I."/>
            <person name="Brannstrom I.O."/>
            <person name="Guillou S."/>
            <person name="Cros-Aarteil S."/>
            <person name="Calhoun S."/>
            <person name="Haridas S."/>
            <person name="Kuo A."/>
            <person name="Mondo S."/>
            <person name="Pangilinan J."/>
            <person name="Riley R."/>
            <person name="LaButti K."/>
            <person name="Andreopoulos B."/>
            <person name="Lipzen A."/>
            <person name="Chen C."/>
            <person name="Yan M."/>
            <person name="Daum C."/>
            <person name="Ng V."/>
            <person name="Clum A."/>
            <person name="Steindorff A."/>
            <person name="Ohm R.A."/>
            <person name="Martin F."/>
            <person name="Silar P."/>
            <person name="Natvig D.O."/>
            <person name="Lalanne C."/>
            <person name="Gautier V."/>
            <person name="Ament-Velasquez S.L."/>
            <person name="Kruys A."/>
            <person name="Hutchinson M.I."/>
            <person name="Powell A.J."/>
            <person name="Barry K."/>
            <person name="Miller A.N."/>
            <person name="Grigoriev I.V."/>
            <person name="Debuchy R."/>
            <person name="Gladieux P."/>
            <person name="Hiltunen Thoren M."/>
            <person name="Johannesson H."/>
        </authorList>
    </citation>
    <scope>NUCLEOTIDE SEQUENCE</scope>
    <source>
        <strain evidence="2">CBS 626.80</strain>
    </source>
</reference>
<keyword evidence="3" id="KW-1185">Reference proteome</keyword>
<comment type="caution">
    <text evidence="2">The sequence shown here is derived from an EMBL/GenBank/DDBJ whole genome shotgun (WGS) entry which is preliminary data.</text>
</comment>
<accession>A0AAN6NL26</accession>
<organism evidence="2 3">
    <name type="scientific">Pseudoneurospora amorphoporcata</name>
    <dbReference type="NCBI Taxonomy" id="241081"/>
    <lineage>
        <taxon>Eukaryota</taxon>
        <taxon>Fungi</taxon>
        <taxon>Dikarya</taxon>
        <taxon>Ascomycota</taxon>
        <taxon>Pezizomycotina</taxon>
        <taxon>Sordariomycetes</taxon>
        <taxon>Sordariomycetidae</taxon>
        <taxon>Sordariales</taxon>
        <taxon>Sordariaceae</taxon>
        <taxon>Pseudoneurospora</taxon>
    </lineage>
</organism>
<dbReference type="EMBL" id="MU859312">
    <property type="protein sequence ID" value="KAK3947799.1"/>
    <property type="molecule type" value="Genomic_DNA"/>
</dbReference>
<keyword evidence="1" id="KW-1133">Transmembrane helix</keyword>
<proteinExistence type="predicted"/>
<evidence type="ECO:0000313" key="3">
    <source>
        <dbReference type="Proteomes" id="UP001303222"/>
    </source>
</evidence>
<feature type="transmembrane region" description="Helical" evidence="1">
    <location>
        <begin position="72"/>
        <end position="95"/>
    </location>
</feature>
<feature type="transmembrane region" description="Helical" evidence="1">
    <location>
        <begin position="101"/>
        <end position="123"/>
    </location>
</feature>
<sequence length="188" mass="20836">MQVVHTRQASKGMREVGGNAGMWEMWECGNCLDQIRRSAVGGRTYMVLCSSNLVHFIQHSNRRARRGWLARIPLMGLIAWPLPLRKWGCLVSFLIVRIPAAQLSVCQLALGLVYVGVCAVFYLDYTCTSNPLFWSVISAFQTSNSSFLKRHFMEGGPTSTSTSNPISLVSAFHGRGPDMTANGIFFSV</sequence>
<name>A0AAN6NL26_9PEZI</name>
<dbReference type="Proteomes" id="UP001303222">
    <property type="component" value="Unassembled WGS sequence"/>
</dbReference>